<reference evidence="2 3" key="1">
    <citation type="journal article" date="2009" name="PLoS Genet.">
        <title>The genome of Nectria haematococca: contribution of supernumerary chromosomes to gene expansion.</title>
        <authorList>
            <person name="Coleman J.J."/>
            <person name="Rounsley S.D."/>
            <person name="Rodriguez-Carres M."/>
            <person name="Kuo A."/>
            <person name="Wasmann C.C."/>
            <person name="Grimwood J."/>
            <person name="Schmutz J."/>
            <person name="Taga M."/>
            <person name="White G.J."/>
            <person name="Zhou S."/>
            <person name="Schwartz D.C."/>
            <person name="Freitag M."/>
            <person name="Ma L.J."/>
            <person name="Danchin E.G."/>
            <person name="Henrissat B."/>
            <person name="Coutinho P.M."/>
            <person name="Nelson D.R."/>
            <person name="Straney D."/>
            <person name="Napoli C.A."/>
            <person name="Barker B.M."/>
            <person name="Gribskov M."/>
            <person name="Rep M."/>
            <person name="Kroken S."/>
            <person name="Molnar I."/>
            <person name="Rensing C."/>
            <person name="Kennell J.C."/>
            <person name="Zamora J."/>
            <person name="Farman M.L."/>
            <person name="Selker E.U."/>
            <person name="Salamov A."/>
            <person name="Shapiro H."/>
            <person name="Pangilinan J."/>
            <person name="Lindquist E."/>
            <person name="Lamers C."/>
            <person name="Grigoriev I.V."/>
            <person name="Geiser D.M."/>
            <person name="Covert S.F."/>
            <person name="Temporini E."/>
            <person name="Vanetten H.D."/>
        </authorList>
    </citation>
    <scope>NUCLEOTIDE SEQUENCE [LARGE SCALE GENOMIC DNA]</scope>
    <source>
        <strain evidence="3">ATCC MYA-4622 / CBS 123669 / FGSC 9596 / NRRL 45880 / 77-13-4</strain>
    </source>
</reference>
<dbReference type="Proteomes" id="UP000005206">
    <property type="component" value="Chromosome 10"/>
</dbReference>
<accession>C7ZNS6</accession>
<name>C7ZNS6_FUSV7</name>
<evidence type="ECO:0000313" key="3">
    <source>
        <dbReference type="Proteomes" id="UP000005206"/>
    </source>
</evidence>
<keyword evidence="1" id="KW-0812">Transmembrane</keyword>
<evidence type="ECO:0000313" key="2">
    <source>
        <dbReference type="EMBL" id="EEU34245.1"/>
    </source>
</evidence>
<dbReference type="GeneID" id="9677687"/>
<gene>
    <name evidence="2" type="ORF">NECHADRAFT_50453</name>
</gene>
<dbReference type="OMA" id="VNSITIW"/>
<feature type="transmembrane region" description="Helical" evidence="1">
    <location>
        <begin position="12"/>
        <end position="30"/>
    </location>
</feature>
<proteinExistence type="predicted"/>
<protein>
    <submittedName>
        <fullName evidence="2">Uncharacterized protein</fullName>
    </submittedName>
</protein>
<dbReference type="HOGENOM" id="CLU_067153_0_0_1"/>
<dbReference type="InParanoid" id="C7ZNS6"/>
<dbReference type="RefSeq" id="XP_003039958.1">
    <property type="nucleotide sequence ID" value="XM_003039912.1"/>
</dbReference>
<sequence length="362" mass="40234">MGTRPQSSWRSLLSFFSVALFSLLLLLYLGPSRNSGQDLRVPVTERDLHDDAVTNLTKRATATYQAASEKGAKLHCLLAMSKEDVEAADGGKYKEPAKWLQKWGIEDSQGWVTEAEEGEEGADKNAPYWGDYLDAAFSSLDISKSDAHNVHWIHLSDAEIFPDPEEFEGTAEQGVRSGAYFTNSYILDPGVIIADNNYAVVPALNDNFPGWEKIFTTTHIQRSQWSDAAWMQWTKTCDWFGGDRTKIKYIIRSRITNKTTLSLIFEALISKYGGFPTIGKWDDRLTLDVATNPGEFHAVLASPNGAGVAYILMNHKSTLGIKTVNKVEIFVPNIPYTVVGTSVDDPLVQRAKIMLLFTVISV</sequence>
<dbReference type="VEuPathDB" id="FungiDB:NECHADRAFT_50453"/>
<dbReference type="OrthoDB" id="5337308at2759"/>
<dbReference type="STRING" id="660122.C7ZNS6"/>
<dbReference type="KEGG" id="nhe:NECHADRAFT_50453"/>
<dbReference type="EMBL" id="GG698970">
    <property type="protein sequence ID" value="EEU34245.1"/>
    <property type="molecule type" value="Genomic_DNA"/>
</dbReference>
<organism evidence="2 3">
    <name type="scientific">Fusarium vanettenii (strain ATCC MYA-4622 / CBS 123669 / FGSC 9596 / NRRL 45880 / 77-13-4)</name>
    <name type="common">Fusarium solani subsp. pisi</name>
    <dbReference type="NCBI Taxonomy" id="660122"/>
    <lineage>
        <taxon>Eukaryota</taxon>
        <taxon>Fungi</taxon>
        <taxon>Dikarya</taxon>
        <taxon>Ascomycota</taxon>
        <taxon>Pezizomycotina</taxon>
        <taxon>Sordariomycetes</taxon>
        <taxon>Hypocreomycetidae</taxon>
        <taxon>Hypocreales</taxon>
        <taxon>Nectriaceae</taxon>
        <taxon>Fusarium</taxon>
        <taxon>Fusarium solani species complex</taxon>
        <taxon>Fusarium vanettenii</taxon>
    </lineage>
</organism>
<dbReference type="eggNOG" id="ENOG502SZ3Z">
    <property type="taxonomic scope" value="Eukaryota"/>
</dbReference>
<keyword evidence="1" id="KW-0472">Membrane</keyword>
<keyword evidence="1" id="KW-1133">Transmembrane helix</keyword>
<keyword evidence="3" id="KW-1185">Reference proteome</keyword>
<dbReference type="AlphaFoldDB" id="C7ZNS6"/>
<evidence type="ECO:0000256" key="1">
    <source>
        <dbReference type="SAM" id="Phobius"/>
    </source>
</evidence>